<feature type="chain" id="PRO_5044795598" description="Peptidase A1 domain-containing protein" evidence="2">
    <location>
        <begin position="29"/>
        <end position="394"/>
    </location>
</feature>
<dbReference type="InterPro" id="IPR032861">
    <property type="entry name" value="TAXi_N"/>
</dbReference>
<dbReference type="Proteomes" id="UP001632038">
    <property type="component" value="Unassembled WGS sequence"/>
</dbReference>
<comment type="caution">
    <text evidence="4">The sequence shown here is derived from an EMBL/GenBank/DDBJ whole genome shotgun (WGS) entry which is preliminary data.</text>
</comment>
<dbReference type="Pfam" id="PF14541">
    <property type="entry name" value="TAXi_C"/>
    <property type="match status" value="1"/>
</dbReference>
<proteinExistence type="inferred from homology"/>
<dbReference type="InterPro" id="IPR032799">
    <property type="entry name" value="TAXi_C"/>
</dbReference>
<dbReference type="Pfam" id="PF14543">
    <property type="entry name" value="TAXi_N"/>
    <property type="match status" value="1"/>
</dbReference>
<accession>A0ABD3E8X5</accession>
<gene>
    <name evidence="4" type="ORF">CASFOL_007328</name>
</gene>
<feature type="signal peptide" evidence="2">
    <location>
        <begin position="1"/>
        <end position="28"/>
    </location>
</feature>
<evidence type="ECO:0000256" key="2">
    <source>
        <dbReference type="SAM" id="SignalP"/>
    </source>
</evidence>
<evidence type="ECO:0000313" key="5">
    <source>
        <dbReference type="Proteomes" id="UP001632038"/>
    </source>
</evidence>
<name>A0ABD3E8X5_9LAMI</name>
<dbReference type="PANTHER" id="PTHR13683">
    <property type="entry name" value="ASPARTYL PROTEASES"/>
    <property type="match status" value="1"/>
</dbReference>
<dbReference type="PROSITE" id="PS51767">
    <property type="entry name" value="PEPTIDASE_A1"/>
    <property type="match status" value="1"/>
</dbReference>
<protein>
    <recommendedName>
        <fullName evidence="3">Peptidase A1 domain-containing protein</fullName>
    </recommendedName>
</protein>
<dbReference type="PANTHER" id="PTHR13683:SF750">
    <property type="entry name" value="ASPARTYL PROTEASE AED1"/>
    <property type="match status" value="1"/>
</dbReference>
<organism evidence="4 5">
    <name type="scientific">Castilleja foliolosa</name>
    <dbReference type="NCBI Taxonomy" id="1961234"/>
    <lineage>
        <taxon>Eukaryota</taxon>
        <taxon>Viridiplantae</taxon>
        <taxon>Streptophyta</taxon>
        <taxon>Embryophyta</taxon>
        <taxon>Tracheophyta</taxon>
        <taxon>Spermatophyta</taxon>
        <taxon>Magnoliopsida</taxon>
        <taxon>eudicotyledons</taxon>
        <taxon>Gunneridae</taxon>
        <taxon>Pentapetalae</taxon>
        <taxon>asterids</taxon>
        <taxon>lamiids</taxon>
        <taxon>Lamiales</taxon>
        <taxon>Orobanchaceae</taxon>
        <taxon>Pedicularideae</taxon>
        <taxon>Castillejinae</taxon>
        <taxon>Castilleja</taxon>
    </lineage>
</organism>
<dbReference type="Gene3D" id="2.40.70.10">
    <property type="entry name" value="Acid Proteases"/>
    <property type="match status" value="2"/>
</dbReference>
<evidence type="ECO:0000259" key="3">
    <source>
        <dbReference type="PROSITE" id="PS51767"/>
    </source>
</evidence>
<feature type="domain" description="Peptidase A1" evidence="3">
    <location>
        <begin position="99"/>
        <end position="389"/>
    </location>
</feature>
<keyword evidence="5" id="KW-1185">Reference proteome</keyword>
<dbReference type="AlphaFoldDB" id="A0ABD3E8X5"/>
<comment type="similarity">
    <text evidence="1">Belongs to the peptidase A1 family.</text>
</comment>
<reference evidence="5" key="1">
    <citation type="journal article" date="2024" name="IScience">
        <title>Strigolactones Initiate the Formation of Haustorium-like Structures in Castilleja.</title>
        <authorList>
            <person name="Buerger M."/>
            <person name="Peterson D."/>
            <person name="Chory J."/>
        </authorList>
    </citation>
    <scope>NUCLEOTIDE SEQUENCE [LARGE SCALE GENOMIC DNA]</scope>
</reference>
<evidence type="ECO:0000256" key="1">
    <source>
        <dbReference type="ARBA" id="ARBA00007447"/>
    </source>
</evidence>
<sequence length="394" mass="43519">MATLNFFIPSMSIVALFIISCFPGKSLQALESKEANSESHPIGSESVAIVITTNGDRKNPNSPCPIRPKLWNRQVCYHLRPRLTPSRTISPFQHHQQSNLESVQPRRTSFRLDLYFNPPNSNTYSSIPCNSTLCTNFFPSNSQNCNSSKMCIYRSEYDDHSASDGIFSLDKLNMTGESSDLLFLCVPFSASSNAGLLGLGRGDLSLPGQIGVMYNNYFSYCLPSNSDSSAKTTRHSSYFIRIVAIAVGGRNLQIDYKSQVLQNPGTIIDSGTFITHLPAEAYAPMRDAFMQLMNDYPMAPAYGILDTCYLNSTDKQIDMNNVPAVSFTFDGNLTVDFDASGIFYVVDPTLVCFAFADNTHPPSLSVFGNAQQKKMEVVYDVGNQKLGFRPNGCD</sequence>
<dbReference type="InterPro" id="IPR001461">
    <property type="entry name" value="Aspartic_peptidase_A1"/>
</dbReference>
<keyword evidence="2" id="KW-0732">Signal</keyword>
<dbReference type="SUPFAM" id="SSF50630">
    <property type="entry name" value="Acid proteases"/>
    <property type="match status" value="1"/>
</dbReference>
<dbReference type="InterPro" id="IPR021109">
    <property type="entry name" value="Peptidase_aspartic_dom_sf"/>
</dbReference>
<evidence type="ECO:0000313" key="4">
    <source>
        <dbReference type="EMBL" id="KAL3650925.1"/>
    </source>
</evidence>
<dbReference type="InterPro" id="IPR033121">
    <property type="entry name" value="PEPTIDASE_A1"/>
</dbReference>
<dbReference type="EMBL" id="JAVIJP010000007">
    <property type="protein sequence ID" value="KAL3650925.1"/>
    <property type="molecule type" value="Genomic_DNA"/>
</dbReference>